<evidence type="ECO:0000256" key="2">
    <source>
        <dbReference type="ARBA" id="ARBA00039140"/>
    </source>
</evidence>
<evidence type="ECO:0000256" key="3">
    <source>
        <dbReference type="ARBA" id="ARBA00048267"/>
    </source>
</evidence>
<evidence type="ECO:0000259" key="6">
    <source>
        <dbReference type="PROSITE" id="PS50122"/>
    </source>
</evidence>
<dbReference type="PANTHER" id="PTHR42872">
    <property type="entry name" value="PROTEIN-GLUTAMATE METHYLESTERASE/PROTEIN-GLUTAMINE GLUTAMINASE"/>
    <property type="match status" value="1"/>
</dbReference>
<comment type="caution">
    <text evidence="7">The sequence shown here is derived from an EMBL/GenBank/DDBJ whole genome shotgun (WGS) entry which is preliminary data.</text>
</comment>
<feature type="compositionally biased region" description="Basic and acidic residues" evidence="5">
    <location>
        <begin position="206"/>
        <end position="216"/>
    </location>
</feature>
<sequence length="222" mass="23482">MTQPSNLWFVAMGASGAEGLDDLKEVLREFPANFRAVVLIVLHRPWGLPTHLRSILSRASSLPVLVAEEGELFETGHVYIGEPEEHLTLAARSFGAVTPDPARLHRNRTVDLLFRSVAEFAAGRAIGVVLSGSLDDGSRGLAAIHAAGGLTMVLTPRLFPRHGMPENAIGYDGPVDVIGSPARIAAAIRAAIGTGGRDPAGLRRGRAPDHPAREEPVGSGFP</sequence>
<dbReference type="RefSeq" id="WP_209373997.1">
    <property type="nucleotide sequence ID" value="NZ_JAGIZA010000006.1"/>
</dbReference>
<proteinExistence type="predicted"/>
<dbReference type="EMBL" id="JAGIZA010000006">
    <property type="protein sequence ID" value="MBP0493598.1"/>
    <property type="molecule type" value="Genomic_DNA"/>
</dbReference>
<dbReference type="PANTHER" id="PTHR42872:SF6">
    <property type="entry name" value="PROTEIN-GLUTAMATE METHYLESTERASE_PROTEIN-GLUTAMINE GLUTAMINASE"/>
    <property type="match status" value="1"/>
</dbReference>
<dbReference type="PROSITE" id="PS50122">
    <property type="entry name" value="CHEB"/>
    <property type="match status" value="1"/>
</dbReference>
<evidence type="ECO:0000256" key="1">
    <source>
        <dbReference type="ARBA" id="ARBA00022801"/>
    </source>
</evidence>
<reference evidence="7" key="1">
    <citation type="submission" date="2021-03" db="EMBL/GenBank/DDBJ databases">
        <authorList>
            <person name="So Y."/>
        </authorList>
    </citation>
    <scope>NUCLEOTIDE SEQUENCE</scope>
    <source>
        <strain evidence="7">SG15</strain>
    </source>
</reference>
<gene>
    <name evidence="7" type="ORF">J5Y10_12505</name>
</gene>
<dbReference type="Pfam" id="PF01339">
    <property type="entry name" value="CheB_methylest"/>
    <property type="match status" value="1"/>
</dbReference>
<comment type="catalytic activity">
    <reaction evidence="3">
        <text>[protein]-L-glutamate 5-O-methyl ester + H2O = L-glutamyl-[protein] + methanol + H(+)</text>
        <dbReference type="Rhea" id="RHEA:23236"/>
        <dbReference type="Rhea" id="RHEA-COMP:10208"/>
        <dbReference type="Rhea" id="RHEA-COMP:10311"/>
        <dbReference type="ChEBI" id="CHEBI:15377"/>
        <dbReference type="ChEBI" id="CHEBI:15378"/>
        <dbReference type="ChEBI" id="CHEBI:17790"/>
        <dbReference type="ChEBI" id="CHEBI:29973"/>
        <dbReference type="ChEBI" id="CHEBI:82795"/>
        <dbReference type="EC" id="3.1.1.61"/>
    </reaction>
</comment>
<evidence type="ECO:0000313" key="8">
    <source>
        <dbReference type="Proteomes" id="UP000677537"/>
    </source>
</evidence>
<evidence type="ECO:0000256" key="4">
    <source>
        <dbReference type="PROSITE-ProRule" id="PRU00050"/>
    </source>
</evidence>
<dbReference type="GO" id="GO:0000156">
    <property type="term" value="F:phosphorelay response regulator activity"/>
    <property type="evidence" value="ECO:0007669"/>
    <property type="project" value="InterPro"/>
</dbReference>
<dbReference type="GO" id="GO:0008984">
    <property type="term" value="F:protein-glutamate methylesterase activity"/>
    <property type="evidence" value="ECO:0007669"/>
    <property type="project" value="UniProtKB-EC"/>
</dbReference>
<dbReference type="Proteomes" id="UP000677537">
    <property type="component" value="Unassembled WGS sequence"/>
</dbReference>
<dbReference type="CDD" id="cd16433">
    <property type="entry name" value="CheB"/>
    <property type="match status" value="1"/>
</dbReference>
<dbReference type="Gene3D" id="3.40.50.180">
    <property type="entry name" value="Methylesterase CheB, C-terminal domain"/>
    <property type="match status" value="1"/>
</dbReference>
<keyword evidence="8" id="KW-1185">Reference proteome</keyword>
<dbReference type="GO" id="GO:0005737">
    <property type="term" value="C:cytoplasm"/>
    <property type="evidence" value="ECO:0007669"/>
    <property type="project" value="InterPro"/>
</dbReference>
<dbReference type="InterPro" id="IPR000673">
    <property type="entry name" value="Sig_transdc_resp-reg_Me-estase"/>
</dbReference>
<feature type="region of interest" description="Disordered" evidence="5">
    <location>
        <begin position="196"/>
        <end position="222"/>
    </location>
</feature>
<organism evidence="7 8">
    <name type="scientific">Roseomonas indoligenes</name>
    <dbReference type="NCBI Taxonomy" id="2820811"/>
    <lineage>
        <taxon>Bacteria</taxon>
        <taxon>Pseudomonadati</taxon>
        <taxon>Pseudomonadota</taxon>
        <taxon>Alphaproteobacteria</taxon>
        <taxon>Acetobacterales</taxon>
        <taxon>Roseomonadaceae</taxon>
        <taxon>Roseomonas</taxon>
    </lineage>
</organism>
<dbReference type="AlphaFoldDB" id="A0A940MXP9"/>
<accession>A0A940MXP9</accession>
<evidence type="ECO:0000256" key="5">
    <source>
        <dbReference type="SAM" id="MobiDB-lite"/>
    </source>
</evidence>
<name>A0A940MXP9_9PROT</name>
<protein>
    <recommendedName>
        <fullName evidence="2">protein-glutamate methylesterase</fullName>
        <ecNumber evidence="2">3.1.1.61</ecNumber>
    </recommendedName>
</protein>
<dbReference type="EC" id="3.1.1.61" evidence="2"/>
<comment type="caution">
    <text evidence="4">Lacks conserved residue(s) required for the propagation of feature annotation.</text>
</comment>
<feature type="domain" description="CheB-type methylesterase" evidence="6">
    <location>
        <begin position="14"/>
        <end position="195"/>
    </location>
</feature>
<dbReference type="SUPFAM" id="SSF52738">
    <property type="entry name" value="Methylesterase CheB, C-terminal domain"/>
    <property type="match status" value="1"/>
</dbReference>
<dbReference type="InterPro" id="IPR035909">
    <property type="entry name" value="CheB_C"/>
</dbReference>
<dbReference type="GO" id="GO:0006935">
    <property type="term" value="P:chemotaxis"/>
    <property type="evidence" value="ECO:0007669"/>
    <property type="project" value="InterPro"/>
</dbReference>
<evidence type="ECO:0000313" key="7">
    <source>
        <dbReference type="EMBL" id="MBP0493598.1"/>
    </source>
</evidence>
<keyword evidence="1" id="KW-0378">Hydrolase</keyword>